<feature type="region of interest" description="Disordered" evidence="1">
    <location>
        <begin position="1"/>
        <end position="81"/>
    </location>
</feature>
<gene>
    <name evidence="2" type="ORF">NMOB1V02_LOCUS6567</name>
</gene>
<proteinExistence type="predicted"/>
<name>A0A7R9BRK3_9CRUS</name>
<keyword evidence="3" id="KW-1185">Reference proteome</keyword>
<dbReference type="Proteomes" id="UP000678499">
    <property type="component" value="Unassembled WGS sequence"/>
</dbReference>
<dbReference type="AlphaFoldDB" id="A0A7R9BRK3"/>
<evidence type="ECO:0000256" key="1">
    <source>
        <dbReference type="SAM" id="MobiDB-lite"/>
    </source>
</evidence>
<accession>A0A7R9BRK3</accession>
<protein>
    <submittedName>
        <fullName evidence="2">Uncharacterized protein</fullName>
    </submittedName>
</protein>
<dbReference type="EMBL" id="OA883431">
    <property type="protein sequence ID" value="CAD7278873.1"/>
    <property type="molecule type" value="Genomic_DNA"/>
</dbReference>
<evidence type="ECO:0000313" key="2">
    <source>
        <dbReference type="EMBL" id="CAD7278873.1"/>
    </source>
</evidence>
<sequence>MISRLPTGGGGSSSGGGDDTPWASARMRRPIFPATRMPPYSTGCADPSFSGTSCAFPPAQEHQKSVRGSRALHSTLRRETS</sequence>
<feature type="compositionally biased region" description="Gly residues" evidence="1">
    <location>
        <begin position="7"/>
        <end position="18"/>
    </location>
</feature>
<evidence type="ECO:0000313" key="3">
    <source>
        <dbReference type="Proteomes" id="UP000678499"/>
    </source>
</evidence>
<dbReference type="EMBL" id="CAJPEX010001394">
    <property type="protein sequence ID" value="CAG0919025.1"/>
    <property type="molecule type" value="Genomic_DNA"/>
</dbReference>
<reference evidence="2" key="1">
    <citation type="submission" date="2020-11" db="EMBL/GenBank/DDBJ databases">
        <authorList>
            <person name="Tran Van P."/>
        </authorList>
    </citation>
    <scope>NUCLEOTIDE SEQUENCE</scope>
</reference>
<organism evidence="2">
    <name type="scientific">Notodromas monacha</name>
    <dbReference type="NCBI Taxonomy" id="399045"/>
    <lineage>
        <taxon>Eukaryota</taxon>
        <taxon>Metazoa</taxon>
        <taxon>Ecdysozoa</taxon>
        <taxon>Arthropoda</taxon>
        <taxon>Crustacea</taxon>
        <taxon>Oligostraca</taxon>
        <taxon>Ostracoda</taxon>
        <taxon>Podocopa</taxon>
        <taxon>Podocopida</taxon>
        <taxon>Cypridocopina</taxon>
        <taxon>Cypridoidea</taxon>
        <taxon>Cyprididae</taxon>
        <taxon>Notodromas</taxon>
    </lineage>
</organism>